<comment type="caution">
    <text evidence="1">The sequence shown here is derived from an EMBL/GenBank/DDBJ whole genome shotgun (WGS) entry which is preliminary data.</text>
</comment>
<accession>A0A6D2J4U5</accession>
<evidence type="ECO:0000313" key="1">
    <source>
        <dbReference type="EMBL" id="CAA7034932.1"/>
    </source>
</evidence>
<evidence type="ECO:0000313" key="2">
    <source>
        <dbReference type="Proteomes" id="UP000467841"/>
    </source>
</evidence>
<dbReference type="OrthoDB" id="509497at2759"/>
<dbReference type="AlphaFoldDB" id="A0A6D2J4U5"/>
<reference evidence="1" key="1">
    <citation type="submission" date="2020-01" db="EMBL/GenBank/DDBJ databases">
        <authorList>
            <person name="Mishra B."/>
        </authorList>
    </citation>
    <scope>NUCLEOTIDE SEQUENCE [LARGE SCALE GENOMIC DNA]</scope>
</reference>
<dbReference type="PANTHER" id="PTHR14939:SF5">
    <property type="entry name" value="F-BOX ONLY PROTEIN 22"/>
    <property type="match status" value="1"/>
</dbReference>
<dbReference type="GO" id="GO:0032436">
    <property type="term" value="P:positive regulation of proteasomal ubiquitin-dependent protein catabolic process"/>
    <property type="evidence" value="ECO:0007669"/>
    <property type="project" value="TreeGrafter"/>
</dbReference>
<proteinExistence type="predicted"/>
<sequence>MLTYMKQRKKIQFHTGISRGLSSVDLRYKAANSSANVSGSTGTLLTVKRRGEAEVLNGEQILDDIEKTLLGNQSLEYDPYIGVRKRRKYSVGLEEKPKIMASLVFHHVAA</sequence>
<dbReference type="Proteomes" id="UP000467841">
    <property type="component" value="Unassembled WGS sequence"/>
</dbReference>
<organism evidence="1 2">
    <name type="scientific">Microthlaspi erraticum</name>
    <dbReference type="NCBI Taxonomy" id="1685480"/>
    <lineage>
        <taxon>Eukaryota</taxon>
        <taxon>Viridiplantae</taxon>
        <taxon>Streptophyta</taxon>
        <taxon>Embryophyta</taxon>
        <taxon>Tracheophyta</taxon>
        <taxon>Spermatophyta</taxon>
        <taxon>Magnoliopsida</taxon>
        <taxon>eudicotyledons</taxon>
        <taxon>Gunneridae</taxon>
        <taxon>Pentapetalae</taxon>
        <taxon>rosids</taxon>
        <taxon>malvids</taxon>
        <taxon>Brassicales</taxon>
        <taxon>Brassicaceae</taxon>
        <taxon>Coluteocarpeae</taxon>
        <taxon>Microthlaspi</taxon>
    </lineage>
</organism>
<dbReference type="GO" id="GO:0000209">
    <property type="term" value="P:protein polyubiquitination"/>
    <property type="evidence" value="ECO:0007669"/>
    <property type="project" value="TreeGrafter"/>
</dbReference>
<name>A0A6D2J4U5_9BRAS</name>
<dbReference type="EMBL" id="CACVBM020001151">
    <property type="protein sequence ID" value="CAA7034932.1"/>
    <property type="molecule type" value="Genomic_DNA"/>
</dbReference>
<protein>
    <submittedName>
        <fullName evidence="1">Uncharacterized protein</fullName>
    </submittedName>
</protein>
<dbReference type="PANTHER" id="PTHR14939">
    <property type="entry name" value="F-BOX ONLY PROTEIN 22"/>
    <property type="match status" value="1"/>
</dbReference>
<keyword evidence="2" id="KW-1185">Reference proteome</keyword>
<gene>
    <name evidence="1" type="ORF">MERR_LOCUS22167</name>
</gene>